<evidence type="ECO:0000313" key="2">
    <source>
        <dbReference type="EMBL" id="MRX66180.1"/>
    </source>
</evidence>
<dbReference type="OrthoDB" id="942536at2"/>
<sequence length="243" mass="25411">MTTLVRITIALILALFLSSCGFDINFGDFGSGKKGNGNVTSETREITSEFTEVSASEGLDVYVTQGDEFGITVEADENIIDLIATDIKNDRLRIHAEENIGRATKKVFVTLPEITALKSSSGAHLSTENMVNSDKLEIDGSSGANIQIEMNVSEVDIDASSGANLNLSGDSQTIYVDASSGANINAKKLTSKVCHADASSGGNVSVYVSDDLTADASSGGNISYSGDANVTKKKSVSGSVHKN</sequence>
<protein>
    <submittedName>
        <fullName evidence="2">DUF2807 domain-containing protein</fullName>
    </submittedName>
</protein>
<feature type="domain" description="Putative auto-transporter adhesin head GIN" evidence="1">
    <location>
        <begin position="49"/>
        <end position="228"/>
    </location>
</feature>
<organism evidence="2 3">
    <name type="scientific">Maribacter luteus</name>
    <dbReference type="NCBI Taxonomy" id="2594478"/>
    <lineage>
        <taxon>Bacteria</taxon>
        <taxon>Pseudomonadati</taxon>
        <taxon>Bacteroidota</taxon>
        <taxon>Flavobacteriia</taxon>
        <taxon>Flavobacteriales</taxon>
        <taxon>Flavobacteriaceae</taxon>
        <taxon>Maribacter</taxon>
    </lineage>
</organism>
<dbReference type="PROSITE" id="PS51257">
    <property type="entry name" value="PROKAR_LIPOPROTEIN"/>
    <property type="match status" value="1"/>
</dbReference>
<keyword evidence="3" id="KW-1185">Reference proteome</keyword>
<accession>A0A6I2MUE7</accession>
<dbReference type="RefSeq" id="WP_154369733.1">
    <property type="nucleotide sequence ID" value="NZ_WKJH01000030.1"/>
</dbReference>
<comment type="caution">
    <text evidence="2">The sequence shown here is derived from an EMBL/GenBank/DDBJ whole genome shotgun (WGS) entry which is preliminary data.</text>
</comment>
<dbReference type="Proteomes" id="UP000443153">
    <property type="component" value="Unassembled WGS sequence"/>
</dbReference>
<dbReference type="Gene3D" id="2.160.20.120">
    <property type="match status" value="1"/>
</dbReference>
<gene>
    <name evidence="2" type="ORF">GJ691_18655</name>
</gene>
<evidence type="ECO:0000259" key="1">
    <source>
        <dbReference type="Pfam" id="PF10988"/>
    </source>
</evidence>
<reference evidence="2 3" key="1">
    <citation type="submission" date="2019-11" db="EMBL/GenBank/DDBJ databases">
        <title>Maribacter lutea sp. nov., a marine bacterium isolated from intertidal sand.</title>
        <authorList>
            <person name="Liu A."/>
        </authorList>
    </citation>
    <scope>NUCLEOTIDE SEQUENCE [LARGE SCALE GENOMIC DNA]</scope>
    <source>
        <strain evidence="2 3">RZ05</strain>
    </source>
</reference>
<proteinExistence type="predicted"/>
<evidence type="ECO:0000313" key="3">
    <source>
        <dbReference type="Proteomes" id="UP000443153"/>
    </source>
</evidence>
<name>A0A6I2MUE7_9FLAO</name>
<dbReference type="Pfam" id="PF10988">
    <property type="entry name" value="DUF2807"/>
    <property type="match status" value="1"/>
</dbReference>
<dbReference type="AlphaFoldDB" id="A0A6I2MUE7"/>
<dbReference type="EMBL" id="WKJH01000030">
    <property type="protein sequence ID" value="MRX66180.1"/>
    <property type="molecule type" value="Genomic_DNA"/>
</dbReference>
<dbReference type="InterPro" id="IPR021255">
    <property type="entry name" value="DUF2807"/>
</dbReference>